<reference evidence="2 3" key="1">
    <citation type="submission" date="2015-05" db="EMBL/GenBank/DDBJ databases">
        <title>Genome sequencing and analysis of members of genus Stenotrophomonas.</title>
        <authorList>
            <person name="Patil P.P."/>
            <person name="Midha S."/>
            <person name="Patil P.B."/>
        </authorList>
    </citation>
    <scope>NUCLEOTIDE SEQUENCE [LARGE SCALE GENOMIC DNA]</scope>
    <source>
        <strain evidence="2 3">JCM 16244</strain>
    </source>
</reference>
<evidence type="ECO:0008006" key="4">
    <source>
        <dbReference type="Google" id="ProtNLM"/>
    </source>
</evidence>
<name>A0A0R0E7B0_9GAMM</name>
<feature type="transmembrane region" description="Helical" evidence="1">
    <location>
        <begin position="6"/>
        <end position="22"/>
    </location>
</feature>
<dbReference type="Proteomes" id="UP000050940">
    <property type="component" value="Unassembled WGS sequence"/>
</dbReference>
<dbReference type="PATRIC" id="fig|659018.3.peg.921"/>
<organism evidence="2 3">
    <name type="scientific">Stenotrophomonas daejeonensis</name>
    <dbReference type="NCBI Taxonomy" id="659018"/>
    <lineage>
        <taxon>Bacteria</taxon>
        <taxon>Pseudomonadati</taxon>
        <taxon>Pseudomonadota</taxon>
        <taxon>Gammaproteobacteria</taxon>
        <taxon>Lysobacterales</taxon>
        <taxon>Lysobacteraceae</taxon>
        <taxon>Stenotrophomonas</taxon>
    </lineage>
</organism>
<evidence type="ECO:0000313" key="2">
    <source>
        <dbReference type="EMBL" id="KRG87282.1"/>
    </source>
</evidence>
<keyword evidence="1" id="KW-1133">Transmembrane helix</keyword>
<comment type="caution">
    <text evidence="2">The sequence shown here is derived from an EMBL/GenBank/DDBJ whole genome shotgun (WGS) entry which is preliminary data.</text>
</comment>
<keyword evidence="1" id="KW-0472">Membrane</keyword>
<feature type="transmembrane region" description="Helical" evidence="1">
    <location>
        <begin position="81"/>
        <end position="98"/>
    </location>
</feature>
<gene>
    <name evidence="2" type="ORF">ABB34_05075</name>
</gene>
<dbReference type="AlphaFoldDB" id="A0A0R0E7B0"/>
<keyword evidence="3" id="KW-1185">Reference proteome</keyword>
<evidence type="ECO:0000313" key="3">
    <source>
        <dbReference type="Proteomes" id="UP000050940"/>
    </source>
</evidence>
<accession>A0A0R0E7B0</accession>
<keyword evidence="1" id="KW-0812">Transmembrane</keyword>
<sequence>MISPGLAISAAAVYAAIYYLIARSALNDLASVDPDYYAYLGAQRGTSANNSTAIIEILFDTECPKPFYPVATRRKLSLARWLLWLSPIVLIAVVLAIIA</sequence>
<dbReference type="EMBL" id="LDJP01000025">
    <property type="protein sequence ID" value="KRG87282.1"/>
    <property type="molecule type" value="Genomic_DNA"/>
</dbReference>
<evidence type="ECO:0000256" key="1">
    <source>
        <dbReference type="SAM" id="Phobius"/>
    </source>
</evidence>
<proteinExistence type="predicted"/>
<protein>
    <recommendedName>
        <fullName evidence="4">Transmembrane protein</fullName>
    </recommendedName>
</protein>